<dbReference type="RefSeq" id="WP_145027216.1">
    <property type="nucleotide sequence ID" value="NZ_CP036271.1"/>
</dbReference>
<evidence type="ECO:0000259" key="3">
    <source>
        <dbReference type="Pfam" id="PF01156"/>
    </source>
</evidence>
<dbReference type="InterPro" id="IPR023186">
    <property type="entry name" value="IUNH"/>
</dbReference>
<dbReference type="AlphaFoldDB" id="A0A517S960"/>
<dbReference type="Pfam" id="PF01156">
    <property type="entry name" value="IU_nuc_hydro"/>
    <property type="match status" value="1"/>
</dbReference>
<dbReference type="Gene3D" id="3.90.245.10">
    <property type="entry name" value="Ribonucleoside hydrolase-like"/>
    <property type="match status" value="1"/>
</dbReference>
<dbReference type="OrthoDB" id="9797882at2"/>
<dbReference type="PANTHER" id="PTHR12304">
    <property type="entry name" value="INOSINE-URIDINE PREFERRING NUCLEOSIDE HYDROLASE"/>
    <property type="match status" value="1"/>
</dbReference>
<dbReference type="EMBL" id="CP036271">
    <property type="protein sequence ID" value="QDT52668.1"/>
    <property type="molecule type" value="Genomic_DNA"/>
</dbReference>
<keyword evidence="1 4" id="KW-0378">Hydrolase</keyword>
<dbReference type="EC" id="3.2.-.-" evidence="4"/>
<evidence type="ECO:0000256" key="2">
    <source>
        <dbReference type="ARBA" id="ARBA00023295"/>
    </source>
</evidence>
<organism evidence="4 5">
    <name type="scientific">Caulifigura coniformis</name>
    <dbReference type="NCBI Taxonomy" id="2527983"/>
    <lineage>
        <taxon>Bacteria</taxon>
        <taxon>Pseudomonadati</taxon>
        <taxon>Planctomycetota</taxon>
        <taxon>Planctomycetia</taxon>
        <taxon>Planctomycetales</taxon>
        <taxon>Planctomycetaceae</taxon>
        <taxon>Caulifigura</taxon>
    </lineage>
</organism>
<reference evidence="4 5" key="1">
    <citation type="submission" date="2019-02" db="EMBL/GenBank/DDBJ databases">
        <title>Deep-cultivation of Planctomycetes and their phenomic and genomic characterization uncovers novel biology.</title>
        <authorList>
            <person name="Wiegand S."/>
            <person name="Jogler M."/>
            <person name="Boedeker C."/>
            <person name="Pinto D."/>
            <person name="Vollmers J."/>
            <person name="Rivas-Marin E."/>
            <person name="Kohn T."/>
            <person name="Peeters S.H."/>
            <person name="Heuer A."/>
            <person name="Rast P."/>
            <person name="Oberbeckmann S."/>
            <person name="Bunk B."/>
            <person name="Jeske O."/>
            <person name="Meyerdierks A."/>
            <person name="Storesund J.E."/>
            <person name="Kallscheuer N."/>
            <person name="Luecker S."/>
            <person name="Lage O.M."/>
            <person name="Pohl T."/>
            <person name="Merkel B.J."/>
            <person name="Hornburger P."/>
            <person name="Mueller R.-W."/>
            <person name="Bruemmer F."/>
            <person name="Labrenz M."/>
            <person name="Spormann A.M."/>
            <person name="Op den Camp H."/>
            <person name="Overmann J."/>
            <person name="Amann R."/>
            <person name="Jetten M.S.M."/>
            <person name="Mascher T."/>
            <person name="Medema M.H."/>
            <person name="Devos D.P."/>
            <person name="Kaster A.-K."/>
            <person name="Ovreas L."/>
            <person name="Rohde M."/>
            <person name="Galperin M.Y."/>
            <person name="Jogler C."/>
        </authorList>
    </citation>
    <scope>NUCLEOTIDE SEQUENCE [LARGE SCALE GENOMIC DNA]</scope>
    <source>
        <strain evidence="4 5">Pan44</strain>
    </source>
</reference>
<protein>
    <submittedName>
        <fullName evidence="4">Pyrimidine-specific ribonucleoside hydrolase RihA</fullName>
        <ecNumber evidence="4">3.2.-.-</ecNumber>
    </submittedName>
</protein>
<evidence type="ECO:0000256" key="1">
    <source>
        <dbReference type="ARBA" id="ARBA00022801"/>
    </source>
</evidence>
<dbReference type="GO" id="GO:0008477">
    <property type="term" value="F:purine nucleosidase activity"/>
    <property type="evidence" value="ECO:0007669"/>
    <property type="project" value="TreeGrafter"/>
</dbReference>
<dbReference type="PANTHER" id="PTHR12304:SF4">
    <property type="entry name" value="URIDINE NUCLEOSIDASE"/>
    <property type="match status" value="1"/>
</dbReference>
<dbReference type="KEGG" id="ccos:Pan44_06800"/>
<dbReference type="InParanoid" id="A0A517S960"/>
<evidence type="ECO:0000313" key="5">
    <source>
        <dbReference type="Proteomes" id="UP000315700"/>
    </source>
</evidence>
<name>A0A517S960_9PLAN</name>
<dbReference type="InterPro" id="IPR001910">
    <property type="entry name" value="Inosine/uridine_hydrolase_dom"/>
</dbReference>
<dbReference type="Proteomes" id="UP000315700">
    <property type="component" value="Chromosome"/>
</dbReference>
<feature type="domain" description="Inosine/uridine-preferring nucleoside hydrolase" evidence="3">
    <location>
        <begin position="5"/>
        <end position="304"/>
    </location>
</feature>
<accession>A0A517S960</accession>
<dbReference type="GO" id="GO:0005829">
    <property type="term" value="C:cytosol"/>
    <property type="evidence" value="ECO:0007669"/>
    <property type="project" value="TreeGrafter"/>
</dbReference>
<dbReference type="SUPFAM" id="SSF53590">
    <property type="entry name" value="Nucleoside hydrolase"/>
    <property type="match status" value="1"/>
</dbReference>
<dbReference type="GO" id="GO:0006152">
    <property type="term" value="P:purine nucleoside catabolic process"/>
    <property type="evidence" value="ECO:0007669"/>
    <property type="project" value="TreeGrafter"/>
</dbReference>
<gene>
    <name evidence="4" type="primary">rihA</name>
    <name evidence="4" type="ORF">Pan44_06800</name>
</gene>
<dbReference type="FunCoup" id="A0A517S960">
    <property type="interactions" value="457"/>
</dbReference>
<sequence>MPVKLIIDSDPGIGDAVAVALAVLDPEIELLAITGVAGRVSGDQATRNLHGVLSVLDPSRWPRIGCGEGPAFFWPPEPGSIEPVLLHGPQGVGELDVPNTGLHQKHDSCKVMCEIVRAHPQEVTILTLGPLTNLERAAELWPEFWESVHDVVCLGGALNGPGDVTAAAEFNIFADPEAAHAFLRSAVTKTLIPLEVARHLQLSFEQYTRLNNDKYSRVGQLLERTLPFALRSHRQHLGKEVLWMPEIAALASISQSRSFERETMAVDVELQGQLTRGMTIADRRPTSQWRRNTDVATRYDVRSVLDWMTRLLARG</sequence>
<evidence type="ECO:0000313" key="4">
    <source>
        <dbReference type="EMBL" id="QDT52668.1"/>
    </source>
</evidence>
<keyword evidence="5" id="KW-1185">Reference proteome</keyword>
<keyword evidence="2 4" id="KW-0326">Glycosidase</keyword>
<proteinExistence type="predicted"/>
<dbReference type="InterPro" id="IPR036452">
    <property type="entry name" value="Ribo_hydro-like"/>
</dbReference>